<evidence type="ECO:0000313" key="7">
    <source>
        <dbReference type="Proteomes" id="UP000557717"/>
    </source>
</evidence>
<dbReference type="PANTHER" id="PTHR10963:SF55">
    <property type="entry name" value="GLYCOSIDE HYDROLASE FAMILY 16 PROTEIN"/>
    <property type="match status" value="1"/>
</dbReference>
<dbReference type="InterPro" id="IPR050546">
    <property type="entry name" value="Glycosyl_Hydrlase_16"/>
</dbReference>
<dbReference type="NCBIfam" id="TIGR02601">
    <property type="entry name" value="autotrns_rpt"/>
    <property type="match status" value="1"/>
</dbReference>
<dbReference type="Proteomes" id="UP000557717">
    <property type="component" value="Unassembled WGS sequence"/>
</dbReference>
<comment type="caution">
    <text evidence="6">The sequence shown here is derived from an EMBL/GenBank/DDBJ whole genome shotgun (WGS) entry which is preliminary data.</text>
</comment>
<dbReference type="InterPro" id="IPR013320">
    <property type="entry name" value="ConA-like_dom_sf"/>
</dbReference>
<dbReference type="PANTHER" id="PTHR10963">
    <property type="entry name" value="GLYCOSYL HYDROLASE-RELATED"/>
    <property type="match status" value="1"/>
</dbReference>
<protein>
    <submittedName>
        <fullName evidence="6">Autotransporter-associated beta strand protein</fullName>
    </submittedName>
</protein>
<feature type="region of interest" description="Disordered" evidence="3">
    <location>
        <begin position="1066"/>
        <end position="1088"/>
    </location>
</feature>
<dbReference type="AlphaFoldDB" id="A0A840V1T9"/>
<reference evidence="6 7" key="1">
    <citation type="submission" date="2020-08" db="EMBL/GenBank/DDBJ databases">
        <title>Genomic Encyclopedia of Type Strains, Phase IV (KMG-IV): sequencing the most valuable type-strain genomes for metagenomic binning, comparative biology and taxonomic classification.</title>
        <authorList>
            <person name="Goeker M."/>
        </authorList>
    </citation>
    <scope>NUCLEOTIDE SEQUENCE [LARGE SCALE GENOMIC DNA]</scope>
    <source>
        <strain evidence="6 7">YC6886</strain>
    </source>
</reference>
<evidence type="ECO:0000256" key="1">
    <source>
        <dbReference type="ARBA" id="ARBA00006865"/>
    </source>
</evidence>
<dbReference type="Gene3D" id="2.60.120.200">
    <property type="match status" value="1"/>
</dbReference>
<accession>A0A840V1T9</accession>
<dbReference type="SUPFAM" id="SSF49899">
    <property type="entry name" value="Concanavalin A-like lectins/glucanases"/>
    <property type="match status" value="1"/>
</dbReference>
<comment type="similarity">
    <text evidence="1">Belongs to the glycosyl hydrolase 16 family.</text>
</comment>
<gene>
    <name evidence="6" type="ORF">HNR46_002194</name>
</gene>
<evidence type="ECO:0000256" key="4">
    <source>
        <dbReference type="SAM" id="SignalP"/>
    </source>
</evidence>
<organism evidence="6 7">
    <name type="scientific">Haloferula luteola</name>
    <dbReference type="NCBI Taxonomy" id="595692"/>
    <lineage>
        <taxon>Bacteria</taxon>
        <taxon>Pseudomonadati</taxon>
        <taxon>Verrucomicrobiota</taxon>
        <taxon>Verrucomicrobiia</taxon>
        <taxon>Verrucomicrobiales</taxon>
        <taxon>Verrucomicrobiaceae</taxon>
        <taxon>Haloferula</taxon>
    </lineage>
</organism>
<dbReference type="GO" id="GO:0005975">
    <property type="term" value="P:carbohydrate metabolic process"/>
    <property type="evidence" value="ECO:0007669"/>
    <property type="project" value="InterPro"/>
</dbReference>
<dbReference type="RefSeq" id="WP_184018589.1">
    <property type="nucleotide sequence ID" value="NZ_JACHFD010000009.1"/>
</dbReference>
<evidence type="ECO:0000256" key="2">
    <source>
        <dbReference type="ARBA" id="ARBA00022729"/>
    </source>
</evidence>
<evidence type="ECO:0000313" key="6">
    <source>
        <dbReference type="EMBL" id="MBB5351955.1"/>
    </source>
</evidence>
<proteinExistence type="inferred from homology"/>
<evidence type="ECO:0000256" key="3">
    <source>
        <dbReference type="SAM" id="MobiDB-lite"/>
    </source>
</evidence>
<dbReference type="Pfam" id="PF12951">
    <property type="entry name" value="PATR"/>
    <property type="match status" value="2"/>
</dbReference>
<sequence>MKPRLAVGVRVGFSLTLAASAQLPSGNWQYAWGDDFSGKSVDATKWNVASPGWTMPNSLSSAAAEKVRMVDGQLILDATRTSTSGTAQFSSGSVSTYGLKNFNGGYLEARIWLPDTPGSWPAFWGLYDGWPPEMDIMEYPIDTAAGSGYAQDEYHTAFHYTNSSGSAAAGAGKVNPSSAGDLGGAWHHFGAHWVEDSSVTFYFDGQAVSSFNSAADVAEMVSMYLILDYAVGGWPGTPSTTEWPLGFSDQTRVDWVRVWQAANSKTSNWAATGTDSYQLWDSAANWTQGIPNLGGVTSSFGTVPGAAEHRIDWSGSRSLSVIQLDGTTRYRFGWPNDRLILGFGDGGAIQPAITVAATTTQSHQVDGVLEWSGDLTLFNASTQPLVIAGQALGGNGITINGSSLNNAVDDSTGLVIFEGANTFSGTTTLDSGTAGNAVARARGDHSLGYGQVVIGPVGNNTTARLELENDCLLPNPLILGGRPTSNPSVGIRNQSGTNTLSGTLTGQFGGSEFRLESTAGELRMHGDPAVTFTATGTRHLILQGSGDGLMGGGLENGSATTVNLLKSGSGRWTLAGDCQFTGTTTVDEGTLVVEGQTGSGATQLATGTTLAGGGTVQGSLQASPGSTIRVGAIGFAPAFETIDDFNSYPTGDIGAVPNSTGDVWTGVFNGTANADIVSESGNLSLAVQGTNAANGWRGAVSDLKNAHSRDFSLADGKTGTYFFRVKSANPSTTDFIFGLTEQPASTTSAPGNDIADPWNEYAITLSIANGQLRGYSEGSGDVAATSLAANQWLNVWVIVDNSSKTYQIATSLGTADGTLASSTFAFGRHTGATVGSQSLVTFGAHERVNVLGQIDDLSFASGVVLANPLAAVAPVVASTLTVQGSMDLPLGATLQLDLGSPNQHDRLVVGGSLQASGKLEVAWDASAESPAAGDLYPLVEAPSSILNFDSVELPSLPADLAWDTSRLSEGILQVIEAPTGYAAWAAEFDFPGGSSGAEADPDGDHLANVIEWLFGTSPLQANTLEPALWASLQSADSLALEGGEPYLTLTARMRKEHPGFVVIPEGSGELETLGTPESAARVHPVGDPVDDGDFETRTWYYEIPIPSAQHGFMRLRIVEE</sequence>
<dbReference type="InterPro" id="IPR000757">
    <property type="entry name" value="Beta-glucanase-like"/>
</dbReference>
<dbReference type="CDD" id="cd08023">
    <property type="entry name" value="GH16_laminarinase_like"/>
    <property type="match status" value="1"/>
</dbReference>
<dbReference type="InterPro" id="IPR013425">
    <property type="entry name" value="Autotrns_rpt"/>
</dbReference>
<name>A0A840V1T9_9BACT</name>
<dbReference type="EMBL" id="JACHFD010000009">
    <property type="protein sequence ID" value="MBB5351955.1"/>
    <property type="molecule type" value="Genomic_DNA"/>
</dbReference>
<feature type="domain" description="GH16" evidence="5">
    <location>
        <begin position="34"/>
        <end position="264"/>
    </location>
</feature>
<dbReference type="GO" id="GO:0004553">
    <property type="term" value="F:hydrolase activity, hydrolyzing O-glycosyl compounds"/>
    <property type="evidence" value="ECO:0007669"/>
    <property type="project" value="InterPro"/>
</dbReference>
<keyword evidence="2 4" id="KW-0732">Signal</keyword>
<feature type="signal peptide" evidence="4">
    <location>
        <begin position="1"/>
        <end position="21"/>
    </location>
</feature>
<feature type="chain" id="PRO_5032896460" evidence="4">
    <location>
        <begin position="22"/>
        <end position="1120"/>
    </location>
</feature>
<evidence type="ECO:0000259" key="5">
    <source>
        <dbReference type="PROSITE" id="PS51762"/>
    </source>
</evidence>
<keyword evidence="7" id="KW-1185">Reference proteome</keyword>
<dbReference type="PROSITE" id="PS51762">
    <property type="entry name" value="GH16_2"/>
    <property type="match status" value="1"/>
</dbReference>